<dbReference type="AlphaFoldDB" id="A0A5J5GBQ7"/>
<keyword evidence="8 15" id="KW-0418">Kinase</keyword>
<dbReference type="SUPFAM" id="SSF55874">
    <property type="entry name" value="ATPase domain of HSP90 chaperone/DNA topoisomerase II/histidine kinase"/>
    <property type="match status" value="1"/>
</dbReference>
<evidence type="ECO:0000256" key="8">
    <source>
        <dbReference type="ARBA" id="ARBA00022777"/>
    </source>
</evidence>
<organism evidence="15 16">
    <name type="scientific">Paenibacillus spiritus</name>
    <dbReference type="NCBI Taxonomy" id="2496557"/>
    <lineage>
        <taxon>Bacteria</taxon>
        <taxon>Bacillati</taxon>
        <taxon>Bacillota</taxon>
        <taxon>Bacilli</taxon>
        <taxon>Bacillales</taxon>
        <taxon>Paenibacillaceae</taxon>
        <taxon>Paenibacillus</taxon>
    </lineage>
</organism>
<keyword evidence="16" id="KW-1185">Reference proteome</keyword>
<evidence type="ECO:0000256" key="12">
    <source>
        <dbReference type="SAM" id="Phobius"/>
    </source>
</evidence>
<evidence type="ECO:0000256" key="2">
    <source>
        <dbReference type="ARBA" id="ARBA00004651"/>
    </source>
</evidence>
<dbReference type="GO" id="GO:0005524">
    <property type="term" value="F:ATP binding"/>
    <property type="evidence" value="ECO:0007669"/>
    <property type="project" value="UniProtKB-KW"/>
</dbReference>
<evidence type="ECO:0000256" key="1">
    <source>
        <dbReference type="ARBA" id="ARBA00000085"/>
    </source>
</evidence>
<feature type="domain" description="Histidine kinase" evidence="13">
    <location>
        <begin position="484"/>
        <end position="599"/>
    </location>
</feature>
<comment type="catalytic activity">
    <reaction evidence="1">
        <text>ATP + protein L-histidine = ADP + protein N-phospho-L-histidine.</text>
        <dbReference type="EC" id="2.7.13.3"/>
    </reaction>
</comment>
<dbReference type="SMART" id="SM00304">
    <property type="entry name" value="HAMP"/>
    <property type="match status" value="1"/>
</dbReference>
<evidence type="ECO:0000313" key="16">
    <source>
        <dbReference type="Proteomes" id="UP000367750"/>
    </source>
</evidence>
<dbReference type="GO" id="GO:0005886">
    <property type="term" value="C:plasma membrane"/>
    <property type="evidence" value="ECO:0007669"/>
    <property type="project" value="UniProtKB-SubCell"/>
</dbReference>
<dbReference type="Pfam" id="PF00672">
    <property type="entry name" value="HAMP"/>
    <property type="match status" value="1"/>
</dbReference>
<dbReference type="EC" id="2.7.13.3" evidence="3"/>
<evidence type="ECO:0000256" key="9">
    <source>
        <dbReference type="ARBA" id="ARBA00022840"/>
    </source>
</evidence>
<dbReference type="EMBL" id="VYKK01000008">
    <property type="protein sequence ID" value="KAA9005380.1"/>
    <property type="molecule type" value="Genomic_DNA"/>
</dbReference>
<evidence type="ECO:0000256" key="5">
    <source>
        <dbReference type="ARBA" id="ARBA00022553"/>
    </source>
</evidence>
<accession>A0A5J5GBQ7</accession>
<dbReference type="SUPFAM" id="SSF158472">
    <property type="entry name" value="HAMP domain-like"/>
    <property type="match status" value="1"/>
</dbReference>
<dbReference type="InterPro" id="IPR004358">
    <property type="entry name" value="Sig_transdc_His_kin-like_C"/>
</dbReference>
<evidence type="ECO:0000259" key="14">
    <source>
        <dbReference type="PROSITE" id="PS50885"/>
    </source>
</evidence>
<dbReference type="InterPro" id="IPR036890">
    <property type="entry name" value="HATPase_C_sf"/>
</dbReference>
<comment type="subcellular location">
    <subcellularLocation>
        <location evidence="2">Cell membrane</location>
        <topology evidence="2">Multi-pass membrane protein</topology>
    </subcellularLocation>
</comment>
<evidence type="ECO:0000256" key="3">
    <source>
        <dbReference type="ARBA" id="ARBA00012438"/>
    </source>
</evidence>
<keyword evidence="12" id="KW-0812">Transmembrane</keyword>
<dbReference type="PROSITE" id="PS50109">
    <property type="entry name" value="HIS_KIN"/>
    <property type="match status" value="1"/>
</dbReference>
<comment type="caution">
    <text evidence="15">The sequence shown here is derived from an EMBL/GenBank/DDBJ whole genome shotgun (WGS) entry which is preliminary data.</text>
</comment>
<evidence type="ECO:0000256" key="7">
    <source>
        <dbReference type="ARBA" id="ARBA00022741"/>
    </source>
</evidence>
<evidence type="ECO:0000256" key="4">
    <source>
        <dbReference type="ARBA" id="ARBA00022475"/>
    </source>
</evidence>
<evidence type="ECO:0000256" key="11">
    <source>
        <dbReference type="ARBA" id="ARBA00023136"/>
    </source>
</evidence>
<evidence type="ECO:0000256" key="10">
    <source>
        <dbReference type="ARBA" id="ARBA00023012"/>
    </source>
</evidence>
<dbReference type="PROSITE" id="PS50885">
    <property type="entry name" value="HAMP"/>
    <property type="match status" value="1"/>
</dbReference>
<evidence type="ECO:0000256" key="6">
    <source>
        <dbReference type="ARBA" id="ARBA00022679"/>
    </source>
</evidence>
<dbReference type="RefSeq" id="WP_150457693.1">
    <property type="nucleotide sequence ID" value="NZ_VYKK01000008.1"/>
</dbReference>
<dbReference type="GO" id="GO:0000155">
    <property type="term" value="F:phosphorelay sensor kinase activity"/>
    <property type="evidence" value="ECO:0007669"/>
    <property type="project" value="InterPro"/>
</dbReference>
<dbReference type="PANTHER" id="PTHR34220:SF7">
    <property type="entry name" value="SENSOR HISTIDINE KINASE YPDA"/>
    <property type="match status" value="1"/>
</dbReference>
<dbReference type="SMART" id="SM00387">
    <property type="entry name" value="HATPase_c"/>
    <property type="match status" value="1"/>
</dbReference>
<keyword evidence="5" id="KW-0597">Phosphoprotein</keyword>
<dbReference type="CDD" id="cd06225">
    <property type="entry name" value="HAMP"/>
    <property type="match status" value="1"/>
</dbReference>
<proteinExistence type="predicted"/>
<dbReference type="InterPro" id="IPR050640">
    <property type="entry name" value="Bact_2-comp_sensor_kinase"/>
</dbReference>
<evidence type="ECO:0000259" key="13">
    <source>
        <dbReference type="PROSITE" id="PS50109"/>
    </source>
</evidence>
<dbReference type="OrthoDB" id="9776552at2"/>
<sequence length="608" mass="68653">MISRTGQFFRRGWLYLADLSMEKKLILIFVFLLSLPISVVSFLSAQSTYNSDLRSATNNAELMTVNAADTVDRYIADVKRSTLLPLYNADVQYYLEQPVTDWDKSVSMSMFLGYLSHTKKEITAVYLVDKFGNVFYDKMVGLNVVSTSDQLGRWRSLLSHAGTAPVLEGRHSVSVNVGQSKEVFSIMRTIKSTSRLNDIGIVIFDIDVGMLRDILDPVNSVTRGTSMITDDQGRIVYSAGSSDPNKHLNLMRTRREGDSGSFQYEENGKRYLLAYHVSPQTGWVTSVDIPLTAILSGIKDTRDRQLLLTLGILLFALIVATLFSHALTKPLKSMVRLMKKVQHGNLNVWIEPKYNDEIGMLGSHFNRMIIRIKALLSEVTETEKRKQKADMRALQNQINPHFIYNTLESIRMLAESNDDPRVAKLTYMLGLQMRYSITRSDKAVTVRQELEHVRNYFNLLQIRFPDKFRLDLQVPNSLMELPVLKLVFQPIVENAVFHGLERKAGLGTIAITAERSGHFVLFTVRDDGVGMDQATLEALNSSLNRVIGDFGEEEASRFGIGLHNVNERLRMHYGPEAGLQVESEEGLGTSVTLRFPVHAEQEDSIEEP</sequence>
<protein>
    <recommendedName>
        <fullName evidence="3">histidine kinase</fullName>
        <ecNumber evidence="3">2.7.13.3</ecNumber>
    </recommendedName>
</protein>
<dbReference type="Gene3D" id="3.30.450.20">
    <property type="entry name" value="PAS domain"/>
    <property type="match status" value="1"/>
</dbReference>
<dbReference type="Gene3D" id="3.30.565.10">
    <property type="entry name" value="Histidine kinase-like ATPase, C-terminal domain"/>
    <property type="match status" value="1"/>
</dbReference>
<reference evidence="15 16" key="1">
    <citation type="submission" date="2019-09" db="EMBL/GenBank/DDBJ databases">
        <title>Bacillus ochoae sp. nov., Paenibacillus whitsoniae sp. nov., Paenibacillus spiritus sp. nov. Isolated from the Mars Exploration Rover during spacecraft assembly.</title>
        <authorList>
            <person name="Seuylemezian A."/>
            <person name="Vaishampayan P."/>
        </authorList>
    </citation>
    <scope>NUCLEOTIDE SEQUENCE [LARGE SCALE GENOMIC DNA]</scope>
    <source>
        <strain evidence="15 16">MER_111</strain>
    </source>
</reference>
<dbReference type="Proteomes" id="UP000367750">
    <property type="component" value="Unassembled WGS sequence"/>
</dbReference>
<dbReference type="InterPro" id="IPR003660">
    <property type="entry name" value="HAMP_dom"/>
</dbReference>
<evidence type="ECO:0000313" key="15">
    <source>
        <dbReference type="EMBL" id="KAA9005380.1"/>
    </source>
</evidence>
<dbReference type="InterPro" id="IPR010559">
    <property type="entry name" value="Sig_transdc_His_kin_internal"/>
</dbReference>
<keyword evidence="7" id="KW-0547">Nucleotide-binding</keyword>
<dbReference type="InterPro" id="IPR003594">
    <property type="entry name" value="HATPase_dom"/>
</dbReference>
<dbReference type="InterPro" id="IPR005467">
    <property type="entry name" value="His_kinase_dom"/>
</dbReference>
<dbReference type="PRINTS" id="PR00344">
    <property type="entry name" value="BCTRLSENSOR"/>
</dbReference>
<keyword evidence="6" id="KW-0808">Transferase</keyword>
<dbReference type="Gene3D" id="6.10.340.10">
    <property type="match status" value="1"/>
</dbReference>
<keyword evidence="10" id="KW-0902">Two-component regulatory system</keyword>
<dbReference type="PANTHER" id="PTHR34220">
    <property type="entry name" value="SENSOR HISTIDINE KINASE YPDA"/>
    <property type="match status" value="1"/>
</dbReference>
<feature type="transmembrane region" description="Helical" evidence="12">
    <location>
        <begin position="306"/>
        <end position="328"/>
    </location>
</feature>
<gene>
    <name evidence="15" type="ORF">F4V43_07870</name>
</gene>
<dbReference type="Pfam" id="PF02518">
    <property type="entry name" value="HATPase_c"/>
    <property type="match status" value="1"/>
</dbReference>
<dbReference type="Pfam" id="PF06580">
    <property type="entry name" value="His_kinase"/>
    <property type="match status" value="1"/>
</dbReference>
<name>A0A5J5GBQ7_9BACL</name>
<feature type="domain" description="HAMP" evidence="14">
    <location>
        <begin position="325"/>
        <end position="377"/>
    </location>
</feature>
<keyword evidence="4" id="KW-1003">Cell membrane</keyword>
<keyword evidence="12" id="KW-1133">Transmembrane helix</keyword>
<keyword evidence="11 12" id="KW-0472">Membrane</keyword>
<keyword evidence="9" id="KW-0067">ATP-binding</keyword>